<name>A0A8T3A4G5_DENNO</name>
<comment type="subcellular location">
    <subcellularLocation>
        <location evidence="1">Nucleus</location>
    </subcellularLocation>
</comment>
<dbReference type="GO" id="GO:0003682">
    <property type="term" value="F:chromatin binding"/>
    <property type="evidence" value="ECO:0007669"/>
    <property type="project" value="TreeGrafter"/>
</dbReference>
<feature type="domain" description="Tify" evidence="4">
    <location>
        <begin position="328"/>
        <end position="375"/>
    </location>
</feature>
<sequence>MQEYVLRSGVRSGLMREFAFALKSQAKLSKSLCRTRSRKGSVEAPASPPPPSCWRKIPKLSDDQEKQSVIIHVPPVGSVILALQAEGPIDVDFSLSGGVAVDIPTTDTRNNGNPMGGVGVSISAYSKEELEKDNSSSNVPVISEGVGGGEKDNLLVEKSNTNHGKSQEDVIEIPIVVDNCGGLDFETGKLEESIKGEQEGSVSVAILLEFDVDNGTNDGAPLEKPIVTPTRRFIRTLVTTVANGSTLNSVVFVESEDSKGDNDAINESLRATSKKKMELKISKKITLTKFPSNARDLLGIGLLKGLPVKYISCPSKVCFIVQNVGLQGIITGNGVLCSCASCQGKRIHAGCTKKHPSYFIFLQNGKSLREVLKSCTGASLDILEAAIQNAIGPLPPMKLSLCQNCKVLLPKQVTYKPLADLLFKQSGPSFEIPHKEPVFEPPLRTLERAMVPRGGIAGARAGAAREHRRSAGASPERERELRGGSRSRGSGGGWLAERCINFFFKFDRRFKTAGKPPDKIVAGKNRRNSFSYAVFTGGNLTAGKQQNRLKRFNYRRKWVIFL</sequence>
<gene>
    <name evidence="5" type="ORF">KFK09_029160</name>
</gene>
<keyword evidence="2" id="KW-0539">Nucleus</keyword>
<dbReference type="Proteomes" id="UP000829196">
    <property type="component" value="Unassembled WGS sequence"/>
</dbReference>
<feature type="region of interest" description="Disordered" evidence="3">
    <location>
        <begin position="33"/>
        <end position="53"/>
    </location>
</feature>
<dbReference type="PANTHER" id="PTHR47025:SF2">
    <property type="entry name" value="AUTOIMMUNE REGULATOR"/>
    <property type="match status" value="1"/>
</dbReference>
<dbReference type="InterPro" id="IPR032308">
    <property type="entry name" value="TDBD"/>
</dbReference>
<evidence type="ECO:0000313" key="6">
    <source>
        <dbReference type="Proteomes" id="UP000829196"/>
    </source>
</evidence>
<dbReference type="PANTHER" id="PTHR47025">
    <property type="entry name" value="AUTOIMMUNE REGULATOR"/>
    <property type="match status" value="1"/>
</dbReference>
<comment type="caution">
    <text evidence="5">The sequence shown here is derived from an EMBL/GenBank/DDBJ whole genome shotgun (WGS) entry which is preliminary data.</text>
</comment>
<dbReference type="EMBL" id="JAGYWB010000019">
    <property type="protein sequence ID" value="KAI0489318.1"/>
    <property type="molecule type" value="Genomic_DNA"/>
</dbReference>
<dbReference type="GO" id="GO:0042393">
    <property type="term" value="F:histone binding"/>
    <property type="evidence" value="ECO:0007669"/>
    <property type="project" value="TreeGrafter"/>
</dbReference>
<dbReference type="OrthoDB" id="1903104at2759"/>
<organism evidence="5 6">
    <name type="scientific">Dendrobium nobile</name>
    <name type="common">Orchid</name>
    <dbReference type="NCBI Taxonomy" id="94219"/>
    <lineage>
        <taxon>Eukaryota</taxon>
        <taxon>Viridiplantae</taxon>
        <taxon>Streptophyta</taxon>
        <taxon>Embryophyta</taxon>
        <taxon>Tracheophyta</taxon>
        <taxon>Spermatophyta</taxon>
        <taxon>Magnoliopsida</taxon>
        <taxon>Liliopsida</taxon>
        <taxon>Asparagales</taxon>
        <taxon>Orchidaceae</taxon>
        <taxon>Epidendroideae</taxon>
        <taxon>Malaxideae</taxon>
        <taxon>Dendrobiinae</taxon>
        <taxon>Dendrobium</taxon>
    </lineage>
</organism>
<dbReference type="GO" id="GO:0000977">
    <property type="term" value="F:RNA polymerase II transcription regulatory region sequence-specific DNA binding"/>
    <property type="evidence" value="ECO:0007669"/>
    <property type="project" value="TreeGrafter"/>
</dbReference>
<evidence type="ECO:0000256" key="2">
    <source>
        <dbReference type="ARBA" id="ARBA00023242"/>
    </source>
</evidence>
<evidence type="ECO:0000259" key="4">
    <source>
        <dbReference type="Pfam" id="PF16135"/>
    </source>
</evidence>
<dbReference type="AlphaFoldDB" id="A0A8T3A4G5"/>
<dbReference type="GO" id="GO:0045944">
    <property type="term" value="P:positive regulation of transcription by RNA polymerase II"/>
    <property type="evidence" value="ECO:0007669"/>
    <property type="project" value="TreeGrafter"/>
</dbReference>
<evidence type="ECO:0000256" key="1">
    <source>
        <dbReference type="ARBA" id="ARBA00004123"/>
    </source>
</evidence>
<feature type="region of interest" description="Disordered" evidence="3">
    <location>
        <begin position="458"/>
        <end position="490"/>
    </location>
</feature>
<dbReference type="GO" id="GO:0005634">
    <property type="term" value="C:nucleus"/>
    <property type="evidence" value="ECO:0007669"/>
    <property type="project" value="UniProtKB-SubCell"/>
</dbReference>
<evidence type="ECO:0000313" key="5">
    <source>
        <dbReference type="EMBL" id="KAI0489318.1"/>
    </source>
</evidence>
<keyword evidence="6" id="KW-1185">Reference proteome</keyword>
<proteinExistence type="predicted"/>
<dbReference type="Pfam" id="PF16135">
    <property type="entry name" value="TDBD"/>
    <property type="match status" value="1"/>
</dbReference>
<protein>
    <recommendedName>
        <fullName evidence="4">Tify domain-containing protein</fullName>
    </recommendedName>
</protein>
<evidence type="ECO:0000256" key="3">
    <source>
        <dbReference type="SAM" id="MobiDB-lite"/>
    </source>
</evidence>
<reference evidence="5" key="1">
    <citation type="journal article" date="2022" name="Front. Genet.">
        <title>Chromosome-Scale Assembly of the Dendrobium nobile Genome Provides Insights Into the Molecular Mechanism of the Biosynthesis of the Medicinal Active Ingredient of Dendrobium.</title>
        <authorList>
            <person name="Xu Q."/>
            <person name="Niu S.-C."/>
            <person name="Li K.-L."/>
            <person name="Zheng P.-J."/>
            <person name="Zhang X.-J."/>
            <person name="Jia Y."/>
            <person name="Liu Y."/>
            <person name="Niu Y.-X."/>
            <person name="Yu L.-H."/>
            <person name="Chen D.-F."/>
            <person name="Zhang G.-Q."/>
        </authorList>
    </citation>
    <scope>NUCLEOTIDE SEQUENCE</scope>
    <source>
        <tissue evidence="5">Leaf</tissue>
    </source>
</reference>
<accession>A0A8T3A4G5</accession>